<evidence type="ECO:0000256" key="1">
    <source>
        <dbReference type="SAM" id="MobiDB-lite"/>
    </source>
</evidence>
<proteinExistence type="predicted"/>
<evidence type="ECO:0000313" key="3">
    <source>
        <dbReference type="Proteomes" id="UP001279734"/>
    </source>
</evidence>
<feature type="region of interest" description="Disordered" evidence="1">
    <location>
        <begin position="1"/>
        <end position="38"/>
    </location>
</feature>
<accession>A0AAD3SVH1</accession>
<dbReference type="AlphaFoldDB" id="A0AAD3SVH1"/>
<keyword evidence="3" id="KW-1185">Reference proteome</keyword>
<gene>
    <name evidence="2" type="ORF">Nepgr_020521</name>
</gene>
<protein>
    <submittedName>
        <fullName evidence="2">Uncharacterized protein</fullName>
    </submittedName>
</protein>
<feature type="compositionally biased region" description="Gly residues" evidence="1">
    <location>
        <begin position="18"/>
        <end position="27"/>
    </location>
</feature>
<evidence type="ECO:0000313" key="2">
    <source>
        <dbReference type="EMBL" id="GMH18680.1"/>
    </source>
</evidence>
<feature type="region of interest" description="Disordered" evidence="1">
    <location>
        <begin position="67"/>
        <end position="98"/>
    </location>
</feature>
<name>A0AAD3SVH1_NEPGR</name>
<sequence length="98" mass="10626">MRRWPQVDKEEAAATLGFPGGGGGLGHGNRRRKEAGYGDKATAMITREDVIGARIRQGMNGTMIRRVKKTNGSPQKTNDKDRTAAALGLRSSLQKTNM</sequence>
<feature type="compositionally biased region" description="Basic and acidic residues" evidence="1">
    <location>
        <begin position="1"/>
        <end position="12"/>
    </location>
</feature>
<dbReference type="Proteomes" id="UP001279734">
    <property type="component" value="Unassembled WGS sequence"/>
</dbReference>
<reference evidence="2" key="1">
    <citation type="submission" date="2023-05" db="EMBL/GenBank/DDBJ databases">
        <title>Nepenthes gracilis genome sequencing.</title>
        <authorList>
            <person name="Fukushima K."/>
        </authorList>
    </citation>
    <scope>NUCLEOTIDE SEQUENCE</scope>
    <source>
        <strain evidence="2">SING2019-196</strain>
    </source>
</reference>
<organism evidence="2 3">
    <name type="scientific">Nepenthes gracilis</name>
    <name type="common">Slender pitcher plant</name>
    <dbReference type="NCBI Taxonomy" id="150966"/>
    <lineage>
        <taxon>Eukaryota</taxon>
        <taxon>Viridiplantae</taxon>
        <taxon>Streptophyta</taxon>
        <taxon>Embryophyta</taxon>
        <taxon>Tracheophyta</taxon>
        <taxon>Spermatophyta</taxon>
        <taxon>Magnoliopsida</taxon>
        <taxon>eudicotyledons</taxon>
        <taxon>Gunneridae</taxon>
        <taxon>Pentapetalae</taxon>
        <taxon>Caryophyllales</taxon>
        <taxon>Nepenthaceae</taxon>
        <taxon>Nepenthes</taxon>
    </lineage>
</organism>
<comment type="caution">
    <text evidence="2">The sequence shown here is derived from an EMBL/GenBank/DDBJ whole genome shotgun (WGS) entry which is preliminary data.</text>
</comment>
<dbReference type="EMBL" id="BSYO01000019">
    <property type="protein sequence ID" value="GMH18680.1"/>
    <property type="molecule type" value="Genomic_DNA"/>
</dbReference>